<dbReference type="PANTHER" id="PTHR24124">
    <property type="entry name" value="ANKYRIN REPEAT FAMILY A"/>
    <property type="match status" value="1"/>
</dbReference>
<gene>
    <name evidence="5" type="primary">NFKB1</name>
    <name evidence="5" type="ORF">ALECFALPRED_004381</name>
</gene>
<dbReference type="AlphaFoldDB" id="A0A8H3EMT3"/>
<dbReference type="SMART" id="SM00248">
    <property type="entry name" value="ANK"/>
    <property type="match status" value="4"/>
</dbReference>
<dbReference type="PROSITE" id="PS50088">
    <property type="entry name" value="ANK_REPEAT"/>
    <property type="match status" value="2"/>
</dbReference>
<evidence type="ECO:0000313" key="5">
    <source>
        <dbReference type="EMBL" id="CAF9908328.1"/>
    </source>
</evidence>
<evidence type="ECO:0000313" key="6">
    <source>
        <dbReference type="Proteomes" id="UP000664203"/>
    </source>
</evidence>
<keyword evidence="1" id="KW-0677">Repeat</keyword>
<feature type="repeat" description="ANK" evidence="3">
    <location>
        <begin position="58"/>
        <end position="79"/>
    </location>
</feature>
<keyword evidence="4" id="KW-0472">Membrane</keyword>
<dbReference type="Gene3D" id="1.25.40.20">
    <property type="entry name" value="Ankyrin repeat-containing domain"/>
    <property type="match status" value="1"/>
</dbReference>
<dbReference type="GO" id="GO:0010468">
    <property type="term" value="P:regulation of gene expression"/>
    <property type="evidence" value="ECO:0007669"/>
    <property type="project" value="TreeGrafter"/>
</dbReference>
<feature type="transmembrane region" description="Helical" evidence="4">
    <location>
        <begin position="213"/>
        <end position="234"/>
    </location>
</feature>
<keyword evidence="2 3" id="KW-0040">ANK repeat</keyword>
<dbReference type="GO" id="GO:0005634">
    <property type="term" value="C:nucleus"/>
    <property type="evidence" value="ECO:0007669"/>
    <property type="project" value="TreeGrafter"/>
</dbReference>
<evidence type="ECO:0000256" key="1">
    <source>
        <dbReference type="ARBA" id="ARBA00022737"/>
    </source>
</evidence>
<protein>
    <submittedName>
        <fullName evidence="5">Nuclear factor NF-kappa-B p105 subunit</fullName>
    </submittedName>
</protein>
<dbReference type="InterPro" id="IPR002110">
    <property type="entry name" value="Ankyrin_rpt"/>
</dbReference>
<sequence length="242" mass="27112">MSRILIANGADIGSINEARQTPLHSFFNNVISSLLQYHRDSIETQLKDCRGMTVIDRYGRTVLHFAAQRGNVVLVEMLLALKEFAVESTRDSHRRTPLHYATESKRVRVIDLLRDHGFGVDVVDDGGRTALLYAAAEGTLEALKHLLLLKGDQELATMDNDGKNAFRVAYKSDNRPVVKYLETTYGMRLDERASSLGSDKKDVRLVGSGTTTLQMPCGAVLPHIFAALLLYYGIRFTYQYLM</sequence>
<dbReference type="PANTHER" id="PTHR24124:SF14">
    <property type="entry name" value="CHROMOSOME UNDETERMINED SCAFFOLD_25, WHOLE GENOME SHOTGUN SEQUENCE"/>
    <property type="match status" value="1"/>
</dbReference>
<dbReference type="Pfam" id="PF12796">
    <property type="entry name" value="Ank_2"/>
    <property type="match status" value="1"/>
</dbReference>
<keyword evidence="6" id="KW-1185">Reference proteome</keyword>
<dbReference type="EMBL" id="CAJPDR010000027">
    <property type="protein sequence ID" value="CAF9908328.1"/>
    <property type="molecule type" value="Genomic_DNA"/>
</dbReference>
<dbReference type="InterPro" id="IPR036770">
    <property type="entry name" value="Ankyrin_rpt-contain_sf"/>
</dbReference>
<dbReference type="Proteomes" id="UP000664203">
    <property type="component" value="Unassembled WGS sequence"/>
</dbReference>
<organism evidence="5 6">
    <name type="scientific">Alectoria fallacina</name>
    <dbReference type="NCBI Taxonomy" id="1903189"/>
    <lineage>
        <taxon>Eukaryota</taxon>
        <taxon>Fungi</taxon>
        <taxon>Dikarya</taxon>
        <taxon>Ascomycota</taxon>
        <taxon>Pezizomycotina</taxon>
        <taxon>Lecanoromycetes</taxon>
        <taxon>OSLEUM clade</taxon>
        <taxon>Lecanoromycetidae</taxon>
        <taxon>Lecanorales</taxon>
        <taxon>Lecanorineae</taxon>
        <taxon>Parmeliaceae</taxon>
        <taxon>Alectoria</taxon>
    </lineage>
</organism>
<evidence type="ECO:0000256" key="3">
    <source>
        <dbReference type="PROSITE-ProRule" id="PRU00023"/>
    </source>
</evidence>
<evidence type="ECO:0000256" key="2">
    <source>
        <dbReference type="ARBA" id="ARBA00023043"/>
    </source>
</evidence>
<feature type="repeat" description="ANK" evidence="3">
    <location>
        <begin position="93"/>
        <end position="125"/>
    </location>
</feature>
<reference evidence="5" key="1">
    <citation type="submission" date="2021-03" db="EMBL/GenBank/DDBJ databases">
        <authorList>
            <person name="Tagirdzhanova G."/>
        </authorList>
    </citation>
    <scope>NUCLEOTIDE SEQUENCE</scope>
</reference>
<keyword evidence="4" id="KW-1133">Transmembrane helix</keyword>
<evidence type="ECO:0000256" key="4">
    <source>
        <dbReference type="SAM" id="Phobius"/>
    </source>
</evidence>
<dbReference type="SUPFAM" id="SSF48403">
    <property type="entry name" value="Ankyrin repeat"/>
    <property type="match status" value="1"/>
</dbReference>
<proteinExistence type="predicted"/>
<dbReference type="PROSITE" id="PS50297">
    <property type="entry name" value="ANK_REP_REGION"/>
    <property type="match status" value="2"/>
</dbReference>
<comment type="caution">
    <text evidence="5">The sequence shown here is derived from an EMBL/GenBank/DDBJ whole genome shotgun (WGS) entry which is preliminary data.</text>
</comment>
<dbReference type="OrthoDB" id="539213at2759"/>
<name>A0A8H3EMT3_9LECA</name>
<keyword evidence="4" id="KW-0812">Transmembrane</keyword>
<accession>A0A8H3EMT3</accession>